<dbReference type="KEGG" id="amuc:Pan181_17360"/>
<keyword evidence="1" id="KW-0812">Transmembrane</keyword>
<evidence type="ECO:0008006" key="4">
    <source>
        <dbReference type="Google" id="ProtNLM"/>
    </source>
</evidence>
<feature type="transmembrane region" description="Helical" evidence="1">
    <location>
        <begin position="85"/>
        <end position="108"/>
    </location>
</feature>
<dbReference type="RefSeq" id="WP_145246389.1">
    <property type="nucleotide sequence ID" value="NZ_CP036278.1"/>
</dbReference>
<name>A0A518ALI0_9BACT</name>
<gene>
    <name evidence="2" type="ORF">Pan181_17360</name>
</gene>
<evidence type="ECO:0000256" key="1">
    <source>
        <dbReference type="SAM" id="Phobius"/>
    </source>
</evidence>
<dbReference type="AlphaFoldDB" id="A0A518ALI0"/>
<accession>A0A518ALI0</accession>
<evidence type="ECO:0000313" key="3">
    <source>
        <dbReference type="Proteomes" id="UP000315750"/>
    </source>
</evidence>
<keyword evidence="1" id="KW-1133">Transmembrane helix</keyword>
<keyword evidence="1" id="KW-0472">Membrane</keyword>
<protein>
    <recommendedName>
        <fullName evidence="4">Zinc ribbon domain-containing protein</fullName>
    </recommendedName>
</protein>
<reference evidence="2 3" key="1">
    <citation type="submission" date="2019-02" db="EMBL/GenBank/DDBJ databases">
        <title>Deep-cultivation of Planctomycetes and their phenomic and genomic characterization uncovers novel biology.</title>
        <authorList>
            <person name="Wiegand S."/>
            <person name="Jogler M."/>
            <person name="Boedeker C."/>
            <person name="Pinto D."/>
            <person name="Vollmers J."/>
            <person name="Rivas-Marin E."/>
            <person name="Kohn T."/>
            <person name="Peeters S.H."/>
            <person name="Heuer A."/>
            <person name="Rast P."/>
            <person name="Oberbeckmann S."/>
            <person name="Bunk B."/>
            <person name="Jeske O."/>
            <person name="Meyerdierks A."/>
            <person name="Storesund J.E."/>
            <person name="Kallscheuer N."/>
            <person name="Luecker S."/>
            <person name="Lage O.M."/>
            <person name="Pohl T."/>
            <person name="Merkel B.J."/>
            <person name="Hornburger P."/>
            <person name="Mueller R.-W."/>
            <person name="Bruemmer F."/>
            <person name="Labrenz M."/>
            <person name="Spormann A.M."/>
            <person name="Op den Camp H."/>
            <person name="Overmann J."/>
            <person name="Amann R."/>
            <person name="Jetten M.S.M."/>
            <person name="Mascher T."/>
            <person name="Medema M.H."/>
            <person name="Devos D.P."/>
            <person name="Kaster A.-K."/>
            <person name="Ovreas L."/>
            <person name="Rohde M."/>
            <person name="Galperin M.Y."/>
            <person name="Jogler C."/>
        </authorList>
    </citation>
    <scope>NUCLEOTIDE SEQUENCE [LARGE SCALE GENOMIC DNA]</scope>
    <source>
        <strain evidence="2 3">Pan181</strain>
    </source>
</reference>
<dbReference type="Proteomes" id="UP000315750">
    <property type="component" value="Chromosome"/>
</dbReference>
<dbReference type="EMBL" id="CP036278">
    <property type="protein sequence ID" value="QDU55544.1"/>
    <property type="molecule type" value="Genomic_DNA"/>
</dbReference>
<keyword evidence="3" id="KW-1185">Reference proteome</keyword>
<evidence type="ECO:0000313" key="2">
    <source>
        <dbReference type="EMBL" id="QDU55544.1"/>
    </source>
</evidence>
<organism evidence="2 3">
    <name type="scientific">Aeoliella mucimassa</name>
    <dbReference type="NCBI Taxonomy" id="2527972"/>
    <lineage>
        <taxon>Bacteria</taxon>
        <taxon>Pseudomonadati</taxon>
        <taxon>Planctomycetota</taxon>
        <taxon>Planctomycetia</taxon>
        <taxon>Pirellulales</taxon>
        <taxon>Lacipirellulaceae</taxon>
        <taxon>Aeoliella</taxon>
    </lineage>
</organism>
<proteinExistence type="predicted"/>
<sequence length="116" mass="11873">MSFLSSSSPAEPSDESGLLCPKCGKPTPPLANRCALCGEYFPNVEQRRGNPAAGAMVGLVRGIGLGGFVVGGASGIQLLLGQRGLGFVVAMVVGFVVFSACLSIASVLHKSTYRVD</sequence>
<feature type="transmembrane region" description="Helical" evidence="1">
    <location>
        <begin position="56"/>
        <end position="79"/>
    </location>
</feature>